<dbReference type="InterPro" id="IPR036116">
    <property type="entry name" value="FN3_sf"/>
</dbReference>
<dbReference type="CDD" id="cd00063">
    <property type="entry name" value="FN3"/>
    <property type="match status" value="2"/>
</dbReference>
<gene>
    <name evidence="3" type="ORF">GCM10009067_28330</name>
</gene>
<dbReference type="AlphaFoldDB" id="A0A830ETC6"/>
<evidence type="ECO:0000313" key="3">
    <source>
        <dbReference type="EMBL" id="GGK74467.1"/>
    </source>
</evidence>
<evidence type="ECO:0000256" key="1">
    <source>
        <dbReference type="SAM" id="MobiDB-lite"/>
    </source>
</evidence>
<dbReference type="RefSeq" id="WP_188978953.1">
    <property type="nucleotide sequence ID" value="NZ_BMPD01000005.1"/>
</dbReference>
<feature type="domain" description="Fibronectin type-III" evidence="2">
    <location>
        <begin position="9"/>
        <end position="106"/>
    </location>
</feature>
<sequence>MPIQATTTLPDVPQPALDNGIEDEVTASYSDISNYGSYRGQIRETEQSSWDSSAVGFDEVVVDQTNSSITFGGLEDGEAYEVRIRSETEHVTGAWTSPVAITTTFPTPTDVSAAADSATQVTVSWTDQADNEDGFEILRTRSFADGTRTRSLATLGANTESYTDTTAQPSADYEYTVRAFTEDAEAVGSDTATTPSVAKQTPTDSAGWTVEVERADGTTRRPSILDDPSIRPTLNGRPEVEVAVRPDDSWLSTEWEDSAMRVWRDGQRIPIDTLAQVSPEPDRTVLVGRGGDELQQRVQQDFDDVTAETAIESILDEVSYDSTVDPAPTADNELLTTLDSTEELGSAAQSLSGPRAVDNGQARPKQSAVIVPPGDISSGKLVTDTRWNWTASEALELDVAALESTGVSIDLPYALDASDWGLYYRIADNYEGFIEVRVDGALLGADSAFNPDETDKSVEWQSALNPGTSITDDKIPVSGTVDITFTAASDTGGNDIGPAGEAFIDSVVLFDKREQDPSNFSNTLRSDIALLDGPPALFTPTDFDFDAVPIRRATGGRVEAPVSSTANGQAVAVSPDGETFVTATNATSVEDDFASSTGQFVARTTLGGIDGDGGSNVEDTVTRYRTQPQTLDSLTIKYDSIDSPGVSETVDATVVDALSKYADRANLIWELQYDDGFEVVVTRPGQRSSAADPDLVDWRVDKDIEAEATKAVVHGQSKQIEEEQFVADLNDVQLDNDDILKGSTRVYDSTTEYGRGPDADYVINETLGTIQMPDLDSNLVEGNTYNIDYEAEVVGDFTGDRHADVRQPEIVDIPQIISQPQADQAALYIVDQSQGPVVSAQATLSRQDIGYRLTESLDLSALPDVGDLRVRSIAESPREVVLELGLGQSVGDVVNDIRSSLSDTARQT</sequence>
<feature type="domain" description="Fibronectin type-III" evidence="2">
    <location>
        <begin position="107"/>
        <end position="201"/>
    </location>
</feature>
<comment type="caution">
    <text evidence="3">The sequence shown here is derived from an EMBL/GenBank/DDBJ whole genome shotgun (WGS) entry which is preliminary data.</text>
</comment>
<proteinExistence type="predicted"/>
<organism evidence="3 4">
    <name type="scientific">Haloarcula sebkhae</name>
    <dbReference type="NCBI Taxonomy" id="932660"/>
    <lineage>
        <taxon>Archaea</taxon>
        <taxon>Methanobacteriati</taxon>
        <taxon>Methanobacteriota</taxon>
        <taxon>Stenosarchaea group</taxon>
        <taxon>Halobacteria</taxon>
        <taxon>Halobacteriales</taxon>
        <taxon>Haloarculaceae</taxon>
        <taxon>Haloarcula</taxon>
    </lineage>
</organism>
<dbReference type="Gene3D" id="2.60.40.10">
    <property type="entry name" value="Immunoglobulins"/>
    <property type="match status" value="2"/>
</dbReference>
<dbReference type="PROSITE" id="PS50853">
    <property type="entry name" value="FN3"/>
    <property type="match status" value="2"/>
</dbReference>
<feature type="region of interest" description="Disordered" evidence="1">
    <location>
        <begin position="345"/>
        <end position="367"/>
    </location>
</feature>
<reference evidence="3" key="2">
    <citation type="submission" date="2020-09" db="EMBL/GenBank/DDBJ databases">
        <authorList>
            <person name="Sun Q."/>
            <person name="Ohkuma M."/>
        </authorList>
    </citation>
    <scope>NUCLEOTIDE SEQUENCE</scope>
    <source>
        <strain evidence="3">JCM 19018</strain>
    </source>
</reference>
<dbReference type="OrthoDB" id="241852at2157"/>
<dbReference type="InterPro" id="IPR003961">
    <property type="entry name" value="FN3_dom"/>
</dbReference>
<dbReference type="InterPro" id="IPR013783">
    <property type="entry name" value="Ig-like_fold"/>
</dbReference>
<accession>A0A830ETC6</accession>
<name>A0A830ETC6_9EURY</name>
<evidence type="ECO:0000259" key="2">
    <source>
        <dbReference type="PROSITE" id="PS50853"/>
    </source>
</evidence>
<protein>
    <recommendedName>
        <fullName evidence="2">Fibronectin type-III domain-containing protein</fullName>
    </recommendedName>
</protein>
<reference evidence="3" key="1">
    <citation type="journal article" date="2014" name="Int. J. Syst. Evol. Microbiol.">
        <title>Complete genome sequence of Corynebacterium casei LMG S-19264T (=DSM 44701T), isolated from a smear-ripened cheese.</title>
        <authorList>
            <consortium name="US DOE Joint Genome Institute (JGI-PGF)"/>
            <person name="Walter F."/>
            <person name="Albersmeier A."/>
            <person name="Kalinowski J."/>
            <person name="Ruckert C."/>
        </authorList>
    </citation>
    <scope>NUCLEOTIDE SEQUENCE</scope>
    <source>
        <strain evidence="3">JCM 19018</strain>
    </source>
</reference>
<dbReference type="SUPFAM" id="SSF49265">
    <property type="entry name" value="Fibronectin type III"/>
    <property type="match status" value="1"/>
</dbReference>
<dbReference type="EMBL" id="BMPD01000005">
    <property type="protein sequence ID" value="GGK74467.1"/>
    <property type="molecule type" value="Genomic_DNA"/>
</dbReference>
<dbReference type="SMART" id="SM00060">
    <property type="entry name" value="FN3"/>
    <property type="match status" value="2"/>
</dbReference>
<dbReference type="Proteomes" id="UP000614221">
    <property type="component" value="Unassembled WGS sequence"/>
</dbReference>
<evidence type="ECO:0000313" key="4">
    <source>
        <dbReference type="Proteomes" id="UP000614221"/>
    </source>
</evidence>